<organism evidence="2 3">
    <name type="scientific">Coptis chinensis</name>
    <dbReference type="NCBI Taxonomy" id="261450"/>
    <lineage>
        <taxon>Eukaryota</taxon>
        <taxon>Viridiplantae</taxon>
        <taxon>Streptophyta</taxon>
        <taxon>Embryophyta</taxon>
        <taxon>Tracheophyta</taxon>
        <taxon>Spermatophyta</taxon>
        <taxon>Magnoliopsida</taxon>
        <taxon>Ranunculales</taxon>
        <taxon>Ranunculaceae</taxon>
        <taxon>Coptidoideae</taxon>
        <taxon>Coptis</taxon>
    </lineage>
</organism>
<dbReference type="AlphaFoldDB" id="A0A835H1E0"/>
<dbReference type="PANTHER" id="PTHR33133">
    <property type="entry name" value="OS08G0107100 PROTEIN-RELATED"/>
    <property type="match status" value="1"/>
</dbReference>
<gene>
    <name evidence="2" type="ORF">IFM89_017637</name>
</gene>
<reference evidence="2 3" key="1">
    <citation type="submission" date="2020-10" db="EMBL/GenBank/DDBJ databases">
        <title>The Coptis chinensis genome and diversification of protoberbering-type alkaloids.</title>
        <authorList>
            <person name="Wang B."/>
            <person name="Shu S."/>
            <person name="Song C."/>
            <person name="Liu Y."/>
        </authorList>
    </citation>
    <scope>NUCLEOTIDE SEQUENCE [LARGE SCALE GENOMIC DNA]</scope>
    <source>
        <strain evidence="2">HL-2020</strain>
        <tissue evidence="2">Leaf</tissue>
    </source>
</reference>
<dbReference type="Proteomes" id="UP000631114">
    <property type="component" value="Unassembled WGS sequence"/>
</dbReference>
<feature type="transmembrane region" description="Helical" evidence="1">
    <location>
        <begin position="34"/>
        <end position="53"/>
    </location>
</feature>
<name>A0A835H1E0_9MAGN</name>
<dbReference type="OrthoDB" id="1908649at2759"/>
<proteinExistence type="predicted"/>
<dbReference type="EMBL" id="JADFTS010000009">
    <property type="protein sequence ID" value="KAF9588958.1"/>
    <property type="molecule type" value="Genomic_DNA"/>
</dbReference>
<dbReference type="PANTHER" id="PTHR33133:SF24">
    <property type="entry name" value="OS01G0800300 PROTEIN"/>
    <property type="match status" value="1"/>
</dbReference>
<keyword evidence="1" id="KW-1133">Transmembrane helix</keyword>
<keyword evidence="1" id="KW-0472">Membrane</keyword>
<sequence length="132" mass="14623">MWHLASVVSVFEPVYGLAAMKRSNKLLKGNTKVAMTLVISYLLICMAIGIVFRSAVIQGGKDHGVLFRLLVGALLIVVVVIVNFIGLLVQCVMYCVCRGYHRKNINKVTLHDHLGSYLGEYVPLASSVEWEM</sequence>
<comment type="caution">
    <text evidence="2">The sequence shown here is derived from an EMBL/GenBank/DDBJ whole genome shotgun (WGS) entry which is preliminary data.</text>
</comment>
<accession>A0A835H1E0</accession>
<evidence type="ECO:0000313" key="2">
    <source>
        <dbReference type="EMBL" id="KAF9588958.1"/>
    </source>
</evidence>
<keyword evidence="1" id="KW-0812">Transmembrane</keyword>
<protein>
    <submittedName>
        <fullName evidence="2">Uncharacterized protein</fullName>
    </submittedName>
</protein>
<evidence type="ECO:0000313" key="3">
    <source>
        <dbReference type="Proteomes" id="UP000631114"/>
    </source>
</evidence>
<feature type="transmembrane region" description="Helical" evidence="1">
    <location>
        <begin position="65"/>
        <end position="89"/>
    </location>
</feature>
<evidence type="ECO:0000256" key="1">
    <source>
        <dbReference type="SAM" id="Phobius"/>
    </source>
</evidence>
<keyword evidence="3" id="KW-1185">Reference proteome</keyword>